<feature type="domain" description="BON" evidence="2">
    <location>
        <begin position="2"/>
        <end position="70"/>
    </location>
</feature>
<evidence type="ECO:0000313" key="4">
    <source>
        <dbReference type="Proteomes" id="UP000655410"/>
    </source>
</evidence>
<name>A0ABQ2N8G8_9ACTN</name>
<dbReference type="EMBL" id="BMNI01000001">
    <property type="protein sequence ID" value="GGO85616.1"/>
    <property type="molecule type" value="Genomic_DNA"/>
</dbReference>
<dbReference type="RefSeq" id="WP_188782476.1">
    <property type="nucleotide sequence ID" value="NZ_BMNI01000001.1"/>
</dbReference>
<dbReference type="Proteomes" id="UP000655410">
    <property type="component" value="Unassembled WGS sequence"/>
</dbReference>
<comment type="caution">
    <text evidence="3">The sequence shown here is derived from an EMBL/GenBank/DDBJ whole genome shotgun (WGS) entry which is preliminary data.</text>
</comment>
<organism evidence="3 4">
    <name type="scientific">Nocardioides phosphati</name>
    <dbReference type="NCBI Taxonomy" id="1867775"/>
    <lineage>
        <taxon>Bacteria</taxon>
        <taxon>Bacillati</taxon>
        <taxon>Actinomycetota</taxon>
        <taxon>Actinomycetes</taxon>
        <taxon>Propionibacteriales</taxon>
        <taxon>Nocardioidaceae</taxon>
        <taxon>Nocardioides</taxon>
    </lineage>
</organism>
<reference evidence="4" key="1">
    <citation type="journal article" date="2019" name="Int. J. Syst. Evol. Microbiol.">
        <title>The Global Catalogue of Microorganisms (GCM) 10K type strain sequencing project: providing services to taxonomists for standard genome sequencing and annotation.</title>
        <authorList>
            <consortium name="The Broad Institute Genomics Platform"/>
            <consortium name="The Broad Institute Genome Sequencing Center for Infectious Disease"/>
            <person name="Wu L."/>
            <person name="Ma J."/>
        </authorList>
    </citation>
    <scope>NUCLEOTIDE SEQUENCE [LARGE SCALE GENOMIC DNA]</scope>
    <source>
        <strain evidence="4">CGMCC 4.7371</strain>
    </source>
</reference>
<evidence type="ECO:0000313" key="3">
    <source>
        <dbReference type="EMBL" id="GGO85616.1"/>
    </source>
</evidence>
<dbReference type="Gene3D" id="3.40.1520.20">
    <property type="match status" value="1"/>
</dbReference>
<proteinExistence type="predicted"/>
<feature type="compositionally biased region" description="Basic and acidic residues" evidence="1">
    <location>
        <begin position="78"/>
        <end position="87"/>
    </location>
</feature>
<protein>
    <recommendedName>
        <fullName evidence="2">BON domain-containing protein</fullName>
    </recommendedName>
</protein>
<accession>A0ABQ2N8G8</accession>
<evidence type="ECO:0000256" key="1">
    <source>
        <dbReference type="SAM" id="MobiDB-lite"/>
    </source>
</evidence>
<keyword evidence="4" id="KW-1185">Reference proteome</keyword>
<sequence>MNDVQLARRLERALIDDERTHEMGVRIVVAGGRIVASGEVASEERRQAVLAVICEADPGLPVSDQLTLASPDAPPPSGHERIIPPEH</sequence>
<gene>
    <name evidence="3" type="ORF">GCM10011584_05990</name>
</gene>
<feature type="region of interest" description="Disordered" evidence="1">
    <location>
        <begin position="66"/>
        <end position="87"/>
    </location>
</feature>
<dbReference type="PROSITE" id="PS50914">
    <property type="entry name" value="BON"/>
    <property type="match status" value="1"/>
</dbReference>
<evidence type="ECO:0000259" key="2">
    <source>
        <dbReference type="PROSITE" id="PS50914"/>
    </source>
</evidence>
<dbReference type="InterPro" id="IPR007055">
    <property type="entry name" value="BON_dom"/>
</dbReference>